<gene>
    <name evidence="2" type="ORF">Phou_048550</name>
</gene>
<dbReference type="InterPro" id="IPR011037">
    <property type="entry name" value="Pyrv_Knase-like_insert_dom_sf"/>
</dbReference>
<dbReference type="RefSeq" id="WP_173058878.1">
    <property type="nucleotide sequence ID" value="NZ_BAABGO010000008.1"/>
</dbReference>
<evidence type="ECO:0000313" key="2">
    <source>
        <dbReference type="EMBL" id="GFJ80675.1"/>
    </source>
</evidence>
<reference evidence="2 3" key="1">
    <citation type="submission" date="2020-03" db="EMBL/GenBank/DDBJ databases">
        <title>Whole genome shotgun sequence of Phytohabitans houttuyneae NBRC 108639.</title>
        <authorList>
            <person name="Komaki H."/>
            <person name="Tamura T."/>
        </authorList>
    </citation>
    <scope>NUCLEOTIDE SEQUENCE [LARGE SCALE GENOMIC DNA]</scope>
    <source>
        <strain evidence="2 3">NBRC 108639</strain>
    </source>
</reference>
<proteinExistence type="predicted"/>
<keyword evidence="3" id="KW-1185">Reference proteome</keyword>
<organism evidence="2 3">
    <name type="scientific">Phytohabitans houttuyneae</name>
    <dbReference type="NCBI Taxonomy" id="1076126"/>
    <lineage>
        <taxon>Bacteria</taxon>
        <taxon>Bacillati</taxon>
        <taxon>Actinomycetota</taxon>
        <taxon>Actinomycetes</taxon>
        <taxon>Micromonosporales</taxon>
        <taxon>Micromonosporaceae</taxon>
    </lineage>
</organism>
<dbReference type="GO" id="GO:0030170">
    <property type="term" value="F:pyridoxal phosphate binding"/>
    <property type="evidence" value="ECO:0007669"/>
    <property type="project" value="InterPro"/>
</dbReference>
<dbReference type="GO" id="GO:0003824">
    <property type="term" value="F:catalytic activity"/>
    <property type="evidence" value="ECO:0007669"/>
    <property type="project" value="InterPro"/>
</dbReference>
<comment type="caution">
    <text evidence="2">The sequence shown here is derived from an EMBL/GenBank/DDBJ whole genome shotgun (WGS) entry which is preliminary data.</text>
</comment>
<dbReference type="InterPro" id="IPR005302">
    <property type="entry name" value="MoCF_Sase_C"/>
</dbReference>
<dbReference type="AlphaFoldDB" id="A0A6V8KIY3"/>
<evidence type="ECO:0000313" key="3">
    <source>
        <dbReference type="Proteomes" id="UP000482800"/>
    </source>
</evidence>
<reference evidence="2 3" key="2">
    <citation type="submission" date="2020-03" db="EMBL/GenBank/DDBJ databases">
        <authorList>
            <person name="Ichikawa N."/>
            <person name="Kimura A."/>
            <person name="Kitahashi Y."/>
            <person name="Uohara A."/>
        </authorList>
    </citation>
    <scope>NUCLEOTIDE SEQUENCE [LARGE SCALE GENOMIC DNA]</scope>
    <source>
        <strain evidence="2 3">NBRC 108639</strain>
    </source>
</reference>
<dbReference type="EMBL" id="BLPF01000001">
    <property type="protein sequence ID" value="GFJ80675.1"/>
    <property type="molecule type" value="Genomic_DNA"/>
</dbReference>
<dbReference type="PROSITE" id="PS51340">
    <property type="entry name" value="MOSC"/>
    <property type="match status" value="1"/>
</dbReference>
<evidence type="ECO:0000259" key="1">
    <source>
        <dbReference type="PROSITE" id="PS51340"/>
    </source>
</evidence>
<dbReference type="Proteomes" id="UP000482800">
    <property type="component" value="Unassembled WGS sequence"/>
</dbReference>
<dbReference type="Pfam" id="PF03476">
    <property type="entry name" value="MOSC_N"/>
    <property type="match status" value="1"/>
</dbReference>
<dbReference type="Pfam" id="PF03473">
    <property type="entry name" value="MOSC"/>
    <property type="match status" value="1"/>
</dbReference>
<accession>A0A6V8KIY3</accession>
<sequence>MRIVGINLYPVKSTRARAVDRARVEHWGLAGDRRWAVVAPDGEPITARQCRALFTVTAENLPGDSLRLTAPGAPDLVVPRPEPVHDVPVGFINLDHAAAGGDAADEWLTATLGRPARLVWLADPTARAVPSDVGGLPGDVYQLGDTAPIHVVTLGSLRRLDDWIAETAVERGEELPEPLEVGRFRANVVVEGAPAFAEDDWQRLRLGPVDFRVAGPCGRCVMTTIDPDSREGGKEPIRTLARHRRSGGWAWFGIQLVPQTLGEIAVGDPVEVLHP</sequence>
<dbReference type="SUPFAM" id="SSF50800">
    <property type="entry name" value="PK beta-barrel domain-like"/>
    <property type="match status" value="1"/>
</dbReference>
<dbReference type="PANTHER" id="PTHR14237">
    <property type="entry name" value="MOLYBDOPTERIN COFACTOR SULFURASE MOSC"/>
    <property type="match status" value="1"/>
</dbReference>
<protein>
    <submittedName>
        <fullName evidence="2">Molybdenum cofactor biosysynthesis protein</fullName>
    </submittedName>
</protein>
<dbReference type="PANTHER" id="PTHR14237:SF19">
    <property type="entry name" value="MITOCHONDRIAL AMIDOXIME REDUCING COMPONENT 1"/>
    <property type="match status" value="1"/>
</dbReference>
<dbReference type="SUPFAM" id="SSF141673">
    <property type="entry name" value="MOSC N-terminal domain-like"/>
    <property type="match status" value="1"/>
</dbReference>
<feature type="domain" description="MOSC" evidence="1">
    <location>
        <begin position="123"/>
        <end position="273"/>
    </location>
</feature>
<name>A0A6V8KIY3_9ACTN</name>
<dbReference type="GO" id="GO:0030151">
    <property type="term" value="F:molybdenum ion binding"/>
    <property type="evidence" value="ECO:0007669"/>
    <property type="project" value="InterPro"/>
</dbReference>
<dbReference type="InterPro" id="IPR005303">
    <property type="entry name" value="MOCOS_middle"/>
</dbReference>